<protein>
    <submittedName>
        <fullName evidence="4">Putative coat protein</fullName>
    </submittedName>
</protein>
<evidence type="ECO:0000256" key="1">
    <source>
        <dbReference type="ARBA" id="ARBA00004328"/>
    </source>
</evidence>
<dbReference type="SUPFAM" id="SSF47195">
    <property type="entry name" value="TMV-like viral coat proteins"/>
    <property type="match status" value="1"/>
</dbReference>
<keyword evidence="3" id="KW-0946">Virion</keyword>
<evidence type="ECO:0000256" key="2">
    <source>
        <dbReference type="ARBA" id="ARBA00022561"/>
    </source>
</evidence>
<dbReference type="Gene3D" id="1.20.120.70">
    <property type="entry name" value="Tobacco mosaic virus-like, coat protein"/>
    <property type="match status" value="1"/>
</dbReference>
<reference evidence="4" key="1">
    <citation type="submission" date="2019-11" db="EMBL/GenBank/DDBJ databases">
        <authorList>
            <person name="Nitsche A."/>
            <person name="Hankeln T."/>
            <person name="Acosta O."/>
            <person name="Velez I.D."/>
            <person name="Schiemann D.J."/>
        </authorList>
    </citation>
    <scope>NUCLEOTIDE SEQUENCE</scope>
    <source>
        <strain evidence="4">AVLV/Mati 1755-5</strain>
    </source>
</reference>
<name>A0A6B9KN53_9VIRU</name>
<organism evidence="4">
    <name type="scientific">Atrato Virga-like virus 3</name>
    <dbReference type="NCBI Taxonomy" id="2689342"/>
    <lineage>
        <taxon>Viruses</taxon>
        <taxon>Riboviria</taxon>
        <taxon>Orthornavirae</taxon>
        <taxon>Kitrinoviricota</taxon>
        <taxon>Alsuviricetes</taxon>
        <taxon>Martellivirales</taxon>
        <taxon>Virgaviridae</taxon>
    </lineage>
</organism>
<keyword evidence="2 4" id="KW-0167">Capsid protein</keyword>
<dbReference type="EMBL" id="MN661112">
    <property type="protein sequence ID" value="QHA33743.1"/>
    <property type="molecule type" value="Genomic_RNA"/>
</dbReference>
<dbReference type="GO" id="GO:0005198">
    <property type="term" value="F:structural molecule activity"/>
    <property type="evidence" value="ECO:0007669"/>
    <property type="project" value="InterPro"/>
</dbReference>
<accession>A0A6B9KN53</accession>
<dbReference type="InterPro" id="IPR036417">
    <property type="entry name" value="TMV-like_coat_sf"/>
</dbReference>
<evidence type="ECO:0000256" key="3">
    <source>
        <dbReference type="ARBA" id="ARBA00022844"/>
    </source>
</evidence>
<comment type="subcellular location">
    <subcellularLocation>
        <location evidence="1">Virion</location>
    </subcellularLocation>
</comment>
<evidence type="ECO:0000313" key="4">
    <source>
        <dbReference type="EMBL" id="QHA33743.1"/>
    </source>
</evidence>
<dbReference type="InterPro" id="IPR001337">
    <property type="entry name" value="TMV-like_coat"/>
</dbReference>
<dbReference type="GO" id="GO:0019028">
    <property type="term" value="C:viral capsid"/>
    <property type="evidence" value="ECO:0007669"/>
    <property type="project" value="UniProtKB-KW"/>
</dbReference>
<dbReference type="Pfam" id="PF00721">
    <property type="entry name" value="TMV_coat"/>
    <property type="match status" value="1"/>
</dbReference>
<proteinExistence type="predicted"/>
<sequence>MDCLSLVLNRLHFVVSLPIPLYRPSIRWFHPIADEMANAPAYTNWNECPEVAVVKRRHMFCPIEDLLAFVEEHQFASFYVHTVRANIVAAARQLRGDAPFGRNTRFPDEREFADLDHEKIRGPLTQLLTSCELPDRHMNVGGGNGAGSSLNDAKRSFDTGFSQLCLIVKETRVATLARNGVYNRETFEDHYGLVWE</sequence>